<protein>
    <submittedName>
        <fullName evidence="3">M15 family metallopeptidase</fullName>
    </submittedName>
</protein>
<organism evidence="3 4">
    <name type="scientific">Paenibacillus mendelii</name>
    <dbReference type="NCBI Taxonomy" id="206163"/>
    <lineage>
        <taxon>Bacteria</taxon>
        <taxon>Bacillati</taxon>
        <taxon>Bacillota</taxon>
        <taxon>Bacilli</taxon>
        <taxon>Bacillales</taxon>
        <taxon>Paenibacillaceae</taxon>
        <taxon>Paenibacillus</taxon>
    </lineage>
</organism>
<keyword evidence="4" id="KW-1185">Reference proteome</keyword>
<dbReference type="PANTHER" id="PTHR34385">
    <property type="entry name" value="D-ALANYL-D-ALANINE CARBOXYPEPTIDASE"/>
    <property type="match status" value="1"/>
</dbReference>
<feature type="domain" description="Peptidase M15C" evidence="2">
    <location>
        <begin position="94"/>
        <end position="163"/>
    </location>
</feature>
<comment type="caution">
    <text evidence="3">The sequence shown here is derived from an EMBL/GenBank/DDBJ whole genome shotgun (WGS) entry which is preliminary data.</text>
</comment>
<dbReference type="InterPro" id="IPR009045">
    <property type="entry name" value="Zn_M74/Hedgehog-like"/>
</dbReference>
<proteinExistence type="predicted"/>
<dbReference type="Gene3D" id="3.30.1380.10">
    <property type="match status" value="1"/>
</dbReference>
<dbReference type="RefSeq" id="WP_204819277.1">
    <property type="nucleotide sequence ID" value="NZ_JANHOF010000003.1"/>
</dbReference>
<feature type="transmembrane region" description="Helical" evidence="1">
    <location>
        <begin position="6"/>
        <end position="22"/>
    </location>
</feature>
<sequence length="182" mass="20872">MVKRRHFILLTGIVILLIYFIQELPDRLKHDRVKYANEVKELHPILAQKKEELKMKVKKKGIAILITDDYRSAAHQDKLYNQGRTSEGRVVTNARGGESYHNYGLAIDFALRTKGGDVVWDMEYDGNKNGRADWMEVVDAAKELGFEWGGDWPDFPDYPHLQMNFGLTINDLQKGEKPPGQG</sequence>
<evidence type="ECO:0000256" key="1">
    <source>
        <dbReference type="SAM" id="Phobius"/>
    </source>
</evidence>
<evidence type="ECO:0000313" key="3">
    <source>
        <dbReference type="EMBL" id="MFC0392159.1"/>
    </source>
</evidence>
<dbReference type="SUPFAM" id="SSF55166">
    <property type="entry name" value="Hedgehog/DD-peptidase"/>
    <property type="match status" value="1"/>
</dbReference>
<keyword evidence="1" id="KW-0812">Transmembrane</keyword>
<dbReference type="PANTHER" id="PTHR34385:SF1">
    <property type="entry name" value="PEPTIDOGLYCAN L-ALANYL-D-GLUTAMATE ENDOPEPTIDASE CWLK"/>
    <property type="match status" value="1"/>
</dbReference>
<reference evidence="3 4" key="1">
    <citation type="submission" date="2024-09" db="EMBL/GenBank/DDBJ databases">
        <authorList>
            <person name="Sun Q."/>
            <person name="Mori K."/>
        </authorList>
    </citation>
    <scope>NUCLEOTIDE SEQUENCE [LARGE SCALE GENOMIC DNA]</scope>
    <source>
        <strain evidence="3 4">CCM 4839</strain>
    </source>
</reference>
<keyword evidence="1" id="KW-1133">Transmembrane helix</keyword>
<evidence type="ECO:0000259" key="2">
    <source>
        <dbReference type="Pfam" id="PF13539"/>
    </source>
</evidence>
<dbReference type="Pfam" id="PF13539">
    <property type="entry name" value="Peptidase_M15_4"/>
    <property type="match status" value="1"/>
</dbReference>
<evidence type="ECO:0000313" key="4">
    <source>
        <dbReference type="Proteomes" id="UP001589818"/>
    </source>
</evidence>
<dbReference type="CDD" id="cd14845">
    <property type="entry name" value="L-Ala-D-Glu_peptidase_like"/>
    <property type="match status" value="1"/>
</dbReference>
<dbReference type="Proteomes" id="UP001589818">
    <property type="component" value="Unassembled WGS sequence"/>
</dbReference>
<accession>A0ABV6J9K4</accession>
<keyword evidence="1" id="KW-0472">Membrane</keyword>
<name>A0ABV6J9K4_9BACL</name>
<gene>
    <name evidence="3" type="ORF">ACFFJ8_12380</name>
</gene>
<dbReference type="InterPro" id="IPR052179">
    <property type="entry name" value="DD-CPase-like"/>
</dbReference>
<dbReference type="EMBL" id="JBHLVF010000017">
    <property type="protein sequence ID" value="MFC0392159.1"/>
    <property type="molecule type" value="Genomic_DNA"/>
</dbReference>
<dbReference type="InterPro" id="IPR039561">
    <property type="entry name" value="Peptidase_M15C"/>
</dbReference>